<dbReference type="Proteomes" id="UP000799764">
    <property type="component" value="Unassembled WGS sequence"/>
</dbReference>
<comment type="caution">
    <text evidence="1">The sequence shown here is derived from an EMBL/GenBank/DDBJ whole genome shotgun (WGS) entry which is preliminary data.</text>
</comment>
<sequence length="225" mass="24600">MGLEVLEWLVHKLKYTYKSHKQRHHEFYPPPDPSNVIGNTALMPAHEQPSFGGGTVRGAQAGSARPTLVRLPSVRSMHASIEDASDCISSADSGVEVEDASQCSDEYNFSGVYAPPRENGSRAGHVEKPGNFEMKRSNAVRRKASPYKPTRPTLRPKIQQSDRPFSFLCPTESLPGLDEKAPSQSQLKRNGAIRRKMVPKTAKCREAAVGDTTPVSLAVDFTGAI</sequence>
<name>A0A9P4U8H2_9PLEO</name>
<gene>
    <name evidence="1" type="ORF">P171DRAFT_488457</name>
</gene>
<accession>A0A9P4U8H2</accession>
<evidence type="ECO:0000313" key="1">
    <source>
        <dbReference type="EMBL" id="KAF2440871.1"/>
    </source>
</evidence>
<protein>
    <submittedName>
        <fullName evidence="1">Uncharacterized protein</fullName>
    </submittedName>
</protein>
<keyword evidence="2" id="KW-1185">Reference proteome</keyword>
<proteinExistence type="predicted"/>
<dbReference type="EMBL" id="MU001506">
    <property type="protein sequence ID" value="KAF2440871.1"/>
    <property type="molecule type" value="Genomic_DNA"/>
</dbReference>
<organism evidence="1 2">
    <name type="scientific">Karstenula rhodostoma CBS 690.94</name>
    <dbReference type="NCBI Taxonomy" id="1392251"/>
    <lineage>
        <taxon>Eukaryota</taxon>
        <taxon>Fungi</taxon>
        <taxon>Dikarya</taxon>
        <taxon>Ascomycota</taxon>
        <taxon>Pezizomycotina</taxon>
        <taxon>Dothideomycetes</taxon>
        <taxon>Pleosporomycetidae</taxon>
        <taxon>Pleosporales</taxon>
        <taxon>Massarineae</taxon>
        <taxon>Didymosphaeriaceae</taxon>
        <taxon>Karstenula</taxon>
    </lineage>
</organism>
<dbReference type="OrthoDB" id="10533058at2759"/>
<evidence type="ECO:0000313" key="2">
    <source>
        <dbReference type="Proteomes" id="UP000799764"/>
    </source>
</evidence>
<dbReference type="AlphaFoldDB" id="A0A9P4U8H2"/>
<reference evidence="1" key="1">
    <citation type="journal article" date="2020" name="Stud. Mycol.">
        <title>101 Dothideomycetes genomes: a test case for predicting lifestyles and emergence of pathogens.</title>
        <authorList>
            <person name="Haridas S."/>
            <person name="Albert R."/>
            <person name="Binder M."/>
            <person name="Bloem J."/>
            <person name="Labutti K."/>
            <person name="Salamov A."/>
            <person name="Andreopoulos B."/>
            <person name="Baker S."/>
            <person name="Barry K."/>
            <person name="Bills G."/>
            <person name="Bluhm B."/>
            <person name="Cannon C."/>
            <person name="Castanera R."/>
            <person name="Culley D."/>
            <person name="Daum C."/>
            <person name="Ezra D."/>
            <person name="Gonzalez J."/>
            <person name="Henrissat B."/>
            <person name="Kuo A."/>
            <person name="Liang C."/>
            <person name="Lipzen A."/>
            <person name="Lutzoni F."/>
            <person name="Magnuson J."/>
            <person name="Mondo S."/>
            <person name="Nolan M."/>
            <person name="Ohm R."/>
            <person name="Pangilinan J."/>
            <person name="Park H.-J."/>
            <person name="Ramirez L."/>
            <person name="Alfaro M."/>
            <person name="Sun H."/>
            <person name="Tritt A."/>
            <person name="Yoshinaga Y."/>
            <person name="Zwiers L.-H."/>
            <person name="Turgeon B."/>
            <person name="Goodwin S."/>
            <person name="Spatafora J."/>
            <person name="Crous P."/>
            <person name="Grigoriev I."/>
        </authorList>
    </citation>
    <scope>NUCLEOTIDE SEQUENCE</scope>
    <source>
        <strain evidence="1">CBS 690.94</strain>
    </source>
</reference>